<accession>A0ACC2PVA5</accession>
<protein>
    <submittedName>
        <fullName evidence="1">Uncharacterized protein</fullName>
    </submittedName>
</protein>
<keyword evidence="2" id="KW-1185">Reference proteome</keyword>
<comment type="caution">
    <text evidence="1">The sequence shown here is derived from an EMBL/GenBank/DDBJ whole genome shotgun (WGS) entry which is preliminary data.</text>
</comment>
<evidence type="ECO:0000313" key="2">
    <source>
        <dbReference type="Proteomes" id="UP001239111"/>
    </source>
</evidence>
<organism evidence="1 2">
    <name type="scientific">Eretmocerus hayati</name>
    <dbReference type="NCBI Taxonomy" id="131215"/>
    <lineage>
        <taxon>Eukaryota</taxon>
        <taxon>Metazoa</taxon>
        <taxon>Ecdysozoa</taxon>
        <taxon>Arthropoda</taxon>
        <taxon>Hexapoda</taxon>
        <taxon>Insecta</taxon>
        <taxon>Pterygota</taxon>
        <taxon>Neoptera</taxon>
        <taxon>Endopterygota</taxon>
        <taxon>Hymenoptera</taxon>
        <taxon>Apocrita</taxon>
        <taxon>Proctotrupomorpha</taxon>
        <taxon>Chalcidoidea</taxon>
        <taxon>Aphelinidae</taxon>
        <taxon>Aphelininae</taxon>
        <taxon>Eretmocerus</taxon>
    </lineage>
</organism>
<gene>
    <name evidence="1" type="ORF">QAD02_023328</name>
</gene>
<dbReference type="Proteomes" id="UP001239111">
    <property type="component" value="Chromosome 1"/>
</dbReference>
<proteinExistence type="predicted"/>
<evidence type="ECO:0000313" key="1">
    <source>
        <dbReference type="EMBL" id="KAJ8687534.1"/>
    </source>
</evidence>
<dbReference type="EMBL" id="CM056741">
    <property type="protein sequence ID" value="KAJ8687534.1"/>
    <property type="molecule type" value="Genomic_DNA"/>
</dbReference>
<sequence length="127" mass="13668">MRASGCLPPMSMQTAAMRWLVAPADAIFITASDGRSGRIHGCCRSPSVSNWCRPLRALWTVDTVGGDCNMATACPHVLELVDGPRVFFWSLNLCLSVVARSWVGLPSGNLADSLVNFKLQQLAYIGG</sequence>
<reference evidence="1" key="1">
    <citation type="submission" date="2023-04" db="EMBL/GenBank/DDBJ databases">
        <title>A chromosome-level genome assembly of the parasitoid wasp Eretmocerus hayati.</title>
        <authorList>
            <person name="Zhong Y."/>
            <person name="Liu S."/>
            <person name="Liu Y."/>
        </authorList>
    </citation>
    <scope>NUCLEOTIDE SEQUENCE</scope>
    <source>
        <strain evidence="1">ZJU_SS_LIU_2023</strain>
    </source>
</reference>
<name>A0ACC2PVA5_9HYME</name>